<evidence type="ECO:0000313" key="13">
    <source>
        <dbReference type="EMBL" id="MFC5655269.1"/>
    </source>
</evidence>
<reference evidence="14" key="1">
    <citation type="journal article" date="2019" name="Int. J. Syst. Evol. Microbiol.">
        <title>The Global Catalogue of Microorganisms (GCM) 10K type strain sequencing project: providing services to taxonomists for standard genome sequencing and annotation.</title>
        <authorList>
            <consortium name="The Broad Institute Genomics Platform"/>
            <consortium name="The Broad Institute Genome Sequencing Center for Infectious Disease"/>
            <person name="Wu L."/>
            <person name="Ma J."/>
        </authorList>
    </citation>
    <scope>NUCLEOTIDE SEQUENCE [LARGE SCALE GENOMIC DNA]</scope>
    <source>
        <strain evidence="14">KCTC 5701</strain>
    </source>
</reference>
<evidence type="ECO:0000256" key="7">
    <source>
        <dbReference type="ARBA" id="ARBA00022679"/>
    </source>
</evidence>
<evidence type="ECO:0000313" key="14">
    <source>
        <dbReference type="Proteomes" id="UP001596065"/>
    </source>
</evidence>
<accession>A0ABW0WE32</accession>
<dbReference type="InterPro" id="IPR029063">
    <property type="entry name" value="SAM-dependent_MTases_sf"/>
</dbReference>
<evidence type="ECO:0000256" key="6">
    <source>
        <dbReference type="ARBA" id="ARBA00022603"/>
    </source>
</evidence>
<keyword evidence="7" id="KW-0808">Transferase</keyword>
<evidence type="ECO:0000256" key="8">
    <source>
        <dbReference type="ARBA" id="ARBA00022691"/>
    </source>
</evidence>
<keyword evidence="14" id="KW-1185">Reference proteome</keyword>
<organism evidence="13 14">
    <name type="scientific">Streptomyces nogalater</name>
    <dbReference type="NCBI Taxonomy" id="38314"/>
    <lineage>
        <taxon>Bacteria</taxon>
        <taxon>Bacillati</taxon>
        <taxon>Actinomycetota</taxon>
        <taxon>Actinomycetes</taxon>
        <taxon>Kitasatosporales</taxon>
        <taxon>Streptomycetaceae</taxon>
        <taxon>Streptomyces</taxon>
    </lineage>
</organism>
<protein>
    <recommendedName>
        <fullName evidence="4">Protein-L-isoaspartate O-methyltransferase</fullName>
        <ecNumber evidence="3">2.1.1.77</ecNumber>
    </recommendedName>
    <alternativeName>
        <fullName evidence="11">L-isoaspartyl protein carboxyl methyltransferase</fullName>
    </alternativeName>
    <alternativeName>
        <fullName evidence="9">Protein L-isoaspartyl methyltransferase</fullName>
    </alternativeName>
    <alternativeName>
        <fullName evidence="10">Protein-beta-aspartate methyltransferase</fullName>
    </alternativeName>
</protein>
<proteinExistence type="inferred from homology"/>
<evidence type="ECO:0000256" key="2">
    <source>
        <dbReference type="ARBA" id="ARBA00005369"/>
    </source>
</evidence>
<feature type="region of interest" description="Disordered" evidence="12">
    <location>
        <begin position="61"/>
        <end position="80"/>
    </location>
</feature>
<keyword evidence="5" id="KW-0963">Cytoplasm</keyword>
<evidence type="ECO:0000256" key="9">
    <source>
        <dbReference type="ARBA" id="ARBA00030757"/>
    </source>
</evidence>
<comment type="similarity">
    <text evidence="2">Belongs to the methyltransferase superfamily. L-isoaspartyl/D-aspartyl protein methyltransferase family.</text>
</comment>
<dbReference type="GO" id="GO:0032259">
    <property type="term" value="P:methylation"/>
    <property type="evidence" value="ECO:0007669"/>
    <property type="project" value="UniProtKB-KW"/>
</dbReference>
<gene>
    <name evidence="13" type="ORF">ACFP3J_07160</name>
</gene>
<dbReference type="EMBL" id="JBHSOE010000008">
    <property type="protein sequence ID" value="MFC5655269.1"/>
    <property type="molecule type" value="Genomic_DNA"/>
</dbReference>
<dbReference type="PANTHER" id="PTHR11579:SF0">
    <property type="entry name" value="PROTEIN-L-ISOASPARTATE(D-ASPARTATE) O-METHYLTRANSFERASE"/>
    <property type="match status" value="1"/>
</dbReference>
<keyword evidence="8" id="KW-0949">S-adenosyl-L-methionine</keyword>
<evidence type="ECO:0000256" key="5">
    <source>
        <dbReference type="ARBA" id="ARBA00022490"/>
    </source>
</evidence>
<evidence type="ECO:0000256" key="11">
    <source>
        <dbReference type="ARBA" id="ARBA00031350"/>
    </source>
</evidence>
<dbReference type="EC" id="2.1.1.77" evidence="3"/>
<evidence type="ECO:0000256" key="12">
    <source>
        <dbReference type="SAM" id="MobiDB-lite"/>
    </source>
</evidence>
<keyword evidence="6 13" id="KW-0489">Methyltransferase</keyword>
<name>A0ABW0WE32_STRNO</name>
<comment type="caution">
    <text evidence="13">The sequence shown here is derived from an EMBL/GenBank/DDBJ whole genome shotgun (WGS) entry which is preliminary data.</text>
</comment>
<dbReference type="PANTHER" id="PTHR11579">
    <property type="entry name" value="PROTEIN-L-ISOASPARTATE O-METHYLTRANSFERASE"/>
    <property type="match status" value="1"/>
</dbReference>
<evidence type="ECO:0000256" key="10">
    <source>
        <dbReference type="ARBA" id="ARBA00031323"/>
    </source>
</evidence>
<dbReference type="SUPFAM" id="SSF53335">
    <property type="entry name" value="S-adenosyl-L-methionine-dependent methyltransferases"/>
    <property type="match status" value="1"/>
</dbReference>
<dbReference type="CDD" id="cd02440">
    <property type="entry name" value="AdoMet_MTases"/>
    <property type="match status" value="1"/>
</dbReference>
<dbReference type="Pfam" id="PF01135">
    <property type="entry name" value="PCMT"/>
    <property type="match status" value="1"/>
</dbReference>
<sequence length="374" mass="40947">MESGALSSDWAPTFAAVDRAAFLPDLMWPYDMATRVSTPVDRREDPDTWYAAVDSDVPIVTQWDDDSHRGPAPGKLATSSSSMPSVVYSLLQNLDVEDGMRVLDVGTGTGETAGALTHRLGPGKVTTVEVDAAVSARARERLCGHGLYPDVIVGDGFQGHPGAAPYDRLLATVGIRRVPPAWIRQVRPGGVILAPWGTSYGNEDAVLRLEVDGRVAVGPFTRSVEFMKLRAQRGAAVVHGDYLAAGPLEDAERSTTPLTEEEFLTGRFTDLPFVLGLRVFQCRQAVAEKRDGTRPVWFYGLTDKSWACVMFRDGERHASVWQSGPRRLWDEVTDAYLWWKGRGSPGVTRFGLTADACGQRAWLDDPANETWPVT</sequence>
<evidence type="ECO:0000256" key="4">
    <source>
        <dbReference type="ARBA" id="ARBA00013346"/>
    </source>
</evidence>
<dbReference type="Gene3D" id="3.40.50.150">
    <property type="entry name" value="Vaccinia Virus protein VP39"/>
    <property type="match status" value="1"/>
</dbReference>
<evidence type="ECO:0000256" key="3">
    <source>
        <dbReference type="ARBA" id="ARBA00011890"/>
    </source>
</evidence>
<dbReference type="InterPro" id="IPR000682">
    <property type="entry name" value="PCMT"/>
</dbReference>
<comment type="subcellular location">
    <subcellularLocation>
        <location evidence="1">Cytoplasm</location>
    </subcellularLocation>
</comment>
<evidence type="ECO:0000256" key="1">
    <source>
        <dbReference type="ARBA" id="ARBA00004496"/>
    </source>
</evidence>
<dbReference type="Proteomes" id="UP001596065">
    <property type="component" value="Unassembled WGS sequence"/>
</dbReference>
<dbReference type="GO" id="GO:0008168">
    <property type="term" value="F:methyltransferase activity"/>
    <property type="evidence" value="ECO:0007669"/>
    <property type="project" value="UniProtKB-KW"/>
</dbReference>